<reference evidence="2" key="1">
    <citation type="submission" date="2023-07" db="EMBL/GenBank/DDBJ databases">
        <title>Genome content predicts the carbon catabolic preferences of heterotrophic bacteria.</title>
        <authorList>
            <person name="Gralka M."/>
        </authorList>
    </citation>
    <scope>NUCLEOTIDE SEQUENCE</scope>
    <source>
        <strain evidence="2">I3M17_2</strain>
    </source>
</reference>
<proteinExistence type="predicted"/>
<feature type="region of interest" description="Disordered" evidence="1">
    <location>
        <begin position="283"/>
        <end position="308"/>
    </location>
</feature>
<organism evidence="2 3">
    <name type="scientific">Saccharophagus degradans</name>
    <dbReference type="NCBI Taxonomy" id="86304"/>
    <lineage>
        <taxon>Bacteria</taxon>
        <taxon>Pseudomonadati</taxon>
        <taxon>Pseudomonadota</taxon>
        <taxon>Gammaproteobacteria</taxon>
        <taxon>Cellvibrionales</taxon>
        <taxon>Cellvibrionaceae</taxon>
        <taxon>Saccharophagus</taxon>
    </lineage>
</organism>
<sequence length="308" mass="35925">MFDWIKFFPFIARYDYKQTEIRGPYFEKPKQWNWRFGDCIFSFKAPKSNSVFGFSNKGMRVQRELPKRNLNLFQAMGSLPHGGDWDNPKTRWSYWQFYRNEWFFIGPWFTGIQATCRVRASIISVSKISNFFGKNMFHPNVFESVIANILDCRYGHHEFNTKKKAHFRGPLNWKVLPISESVKAISCDIHGIGNGTVDDPELYRHVYFPVSKDKIVYFNFDFGGVAMYHDMVRAKPLFSLCNSIIDSMHLEVGPATLAEWDKVKATCPDMSITETFGELQWPLEPEKPPKKKRELDITPASSELKRIG</sequence>
<evidence type="ECO:0000256" key="1">
    <source>
        <dbReference type="SAM" id="MobiDB-lite"/>
    </source>
</evidence>
<evidence type="ECO:0000313" key="3">
    <source>
        <dbReference type="Proteomes" id="UP001169760"/>
    </source>
</evidence>
<dbReference type="Proteomes" id="UP001169760">
    <property type="component" value="Unassembled WGS sequence"/>
</dbReference>
<dbReference type="RefSeq" id="WP_303491857.1">
    <property type="nucleotide sequence ID" value="NZ_JAUOPB010000004.1"/>
</dbReference>
<name>A0AAW7X3G4_9GAMM</name>
<protein>
    <submittedName>
        <fullName evidence="2">Uncharacterized protein</fullName>
    </submittedName>
</protein>
<accession>A0AAW7X3G4</accession>
<dbReference type="AlphaFoldDB" id="A0AAW7X3G4"/>
<gene>
    <name evidence="2" type="ORF">Q4521_06170</name>
</gene>
<comment type="caution">
    <text evidence="2">The sequence shown here is derived from an EMBL/GenBank/DDBJ whole genome shotgun (WGS) entry which is preliminary data.</text>
</comment>
<feature type="compositionally biased region" description="Basic and acidic residues" evidence="1">
    <location>
        <begin position="284"/>
        <end position="296"/>
    </location>
</feature>
<evidence type="ECO:0000313" key="2">
    <source>
        <dbReference type="EMBL" id="MDO6422050.1"/>
    </source>
</evidence>
<dbReference type="EMBL" id="JAUOPB010000004">
    <property type="protein sequence ID" value="MDO6422050.1"/>
    <property type="molecule type" value="Genomic_DNA"/>
</dbReference>